<evidence type="ECO:0000259" key="9">
    <source>
        <dbReference type="Pfam" id="PF02224"/>
    </source>
</evidence>
<protein>
    <recommendedName>
        <fullName evidence="8">Cytidylate kinase</fullName>
        <shortName evidence="8">CK</shortName>
        <ecNumber evidence="8">2.7.4.25</ecNumber>
    </recommendedName>
    <alternativeName>
        <fullName evidence="8">Cytidine monophosphate kinase</fullName>
        <shortName evidence="8">CMP kinase</shortName>
    </alternativeName>
</protein>
<evidence type="ECO:0000256" key="2">
    <source>
        <dbReference type="ARBA" id="ARBA00022679"/>
    </source>
</evidence>
<evidence type="ECO:0000256" key="5">
    <source>
        <dbReference type="ARBA" id="ARBA00022840"/>
    </source>
</evidence>
<reference evidence="10" key="1">
    <citation type="journal article" date="2014" name="Int. J. Syst. Evol. Microbiol.">
        <title>Complete genome sequence of Corynebacterium casei LMG S-19264T (=DSM 44701T), isolated from a smear-ripened cheese.</title>
        <authorList>
            <consortium name="US DOE Joint Genome Institute (JGI-PGF)"/>
            <person name="Walter F."/>
            <person name="Albersmeier A."/>
            <person name="Kalinowski J."/>
            <person name="Ruckert C."/>
        </authorList>
    </citation>
    <scope>NUCLEOTIDE SEQUENCE</scope>
    <source>
        <strain evidence="10">KCTC 12870</strain>
    </source>
</reference>
<dbReference type="SUPFAM" id="SSF52540">
    <property type="entry name" value="P-loop containing nucleoside triphosphate hydrolases"/>
    <property type="match status" value="1"/>
</dbReference>
<keyword evidence="3 8" id="KW-0547">Nucleotide-binding</keyword>
<evidence type="ECO:0000256" key="3">
    <source>
        <dbReference type="ARBA" id="ARBA00022741"/>
    </source>
</evidence>
<dbReference type="Gene3D" id="3.40.50.300">
    <property type="entry name" value="P-loop containing nucleotide triphosphate hydrolases"/>
    <property type="match status" value="1"/>
</dbReference>
<accession>A0A8J3DF26</accession>
<organism evidence="10 11">
    <name type="scientific">Cerasicoccus arenae</name>
    <dbReference type="NCBI Taxonomy" id="424488"/>
    <lineage>
        <taxon>Bacteria</taxon>
        <taxon>Pseudomonadati</taxon>
        <taxon>Verrucomicrobiota</taxon>
        <taxon>Opitutia</taxon>
        <taxon>Puniceicoccales</taxon>
        <taxon>Cerasicoccaceae</taxon>
        <taxon>Cerasicoccus</taxon>
    </lineage>
</organism>
<dbReference type="HAMAP" id="MF_00238">
    <property type="entry name" value="Cytidyl_kinase_type1"/>
    <property type="match status" value="1"/>
</dbReference>
<dbReference type="Pfam" id="PF02224">
    <property type="entry name" value="Cytidylate_kin"/>
    <property type="match status" value="1"/>
</dbReference>
<dbReference type="GO" id="GO:0036431">
    <property type="term" value="F:dCMP kinase activity"/>
    <property type="evidence" value="ECO:0007669"/>
    <property type="project" value="InterPro"/>
</dbReference>
<dbReference type="AlphaFoldDB" id="A0A8J3DF26"/>
<keyword evidence="4 8" id="KW-0418">Kinase</keyword>
<dbReference type="InterPro" id="IPR003136">
    <property type="entry name" value="Cytidylate_kin"/>
</dbReference>
<dbReference type="InterPro" id="IPR027417">
    <property type="entry name" value="P-loop_NTPase"/>
</dbReference>
<evidence type="ECO:0000313" key="11">
    <source>
        <dbReference type="Proteomes" id="UP000642829"/>
    </source>
</evidence>
<keyword evidence="5 8" id="KW-0067">ATP-binding</keyword>
<evidence type="ECO:0000256" key="8">
    <source>
        <dbReference type="HAMAP-Rule" id="MF_00238"/>
    </source>
</evidence>
<comment type="subcellular location">
    <subcellularLocation>
        <location evidence="8">Cytoplasm</location>
    </subcellularLocation>
</comment>
<dbReference type="InterPro" id="IPR011994">
    <property type="entry name" value="Cytidylate_kinase_dom"/>
</dbReference>
<comment type="catalytic activity">
    <reaction evidence="7 8">
        <text>CMP + ATP = CDP + ADP</text>
        <dbReference type="Rhea" id="RHEA:11600"/>
        <dbReference type="ChEBI" id="CHEBI:30616"/>
        <dbReference type="ChEBI" id="CHEBI:58069"/>
        <dbReference type="ChEBI" id="CHEBI:60377"/>
        <dbReference type="ChEBI" id="CHEBI:456216"/>
        <dbReference type="EC" id="2.7.4.25"/>
    </reaction>
</comment>
<name>A0A8J3DF26_9BACT</name>
<dbReference type="NCBIfam" id="TIGR00017">
    <property type="entry name" value="cmk"/>
    <property type="match status" value="1"/>
</dbReference>
<evidence type="ECO:0000256" key="7">
    <source>
        <dbReference type="ARBA" id="ARBA00048478"/>
    </source>
</evidence>
<evidence type="ECO:0000256" key="4">
    <source>
        <dbReference type="ARBA" id="ARBA00022777"/>
    </source>
</evidence>
<dbReference type="CDD" id="cd02020">
    <property type="entry name" value="CMPK"/>
    <property type="match status" value="1"/>
</dbReference>
<comment type="catalytic activity">
    <reaction evidence="6 8">
        <text>dCMP + ATP = dCDP + ADP</text>
        <dbReference type="Rhea" id="RHEA:25094"/>
        <dbReference type="ChEBI" id="CHEBI:30616"/>
        <dbReference type="ChEBI" id="CHEBI:57566"/>
        <dbReference type="ChEBI" id="CHEBI:58593"/>
        <dbReference type="ChEBI" id="CHEBI:456216"/>
        <dbReference type="EC" id="2.7.4.25"/>
    </reaction>
</comment>
<feature type="domain" description="Cytidylate kinase" evidence="9">
    <location>
        <begin position="8"/>
        <end position="217"/>
    </location>
</feature>
<dbReference type="EMBL" id="BMXG01000035">
    <property type="protein sequence ID" value="GHC13560.1"/>
    <property type="molecule type" value="Genomic_DNA"/>
</dbReference>
<comment type="similarity">
    <text evidence="1 8">Belongs to the cytidylate kinase family. Type 1 subfamily.</text>
</comment>
<dbReference type="RefSeq" id="WP_189517481.1">
    <property type="nucleotide sequence ID" value="NZ_BMXG01000035.1"/>
</dbReference>
<dbReference type="EC" id="2.7.4.25" evidence="8"/>
<evidence type="ECO:0000313" key="10">
    <source>
        <dbReference type="EMBL" id="GHC13560.1"/>
    </source>
</evidence>
<dbReference type="GO" id="GO:0005524">
    <property type="term" value="F:ATP binding"/>
    <property type="evidence" value="ECO:0007669"/>
    <property type="project" value="UniProtKB-UniRule"/>
</dbReference>
<feature type="binding site" evidence="8">
    <location>
        <begin position="12"/>
        <end position="20"/>
    </location>
    <ligand>
        <name>ATP</name>
        <dbReference type="ChEBI" id="CHEBI:30616"/>
    </ligand>
</feature>
<keyword evidence="11" id="KW-1185">Reference proteome</keyword>
<reference evidence="10" key="2">
    <citation type="submission" date="2020-09" db="EMBL/GenBank/DDBJ databases">
        <authorList>
            <person name="Sun Q."/>
            <person name="Kim S."/>
        </authorList>
    </citation>
    <scope>NUCLEOTIDE SEQUENCE</scope>
    <source>
        <strain evidence="10">KCTC 12870</strain>
    </source>
</reference>
<dbReference type="Proteomes" id="UP000642829">
    <property type="component" value="Unassembled WGS sequence"/>
</dbReference>
<evidence type="ECO:0000256" key="1">
    <source>
        <dbReference type="ARBA" id="ARBA00009427"/>
    </source>
</evidence>
<gene>
    <name evidence="8 10" type="primary">cmk</name>
    <name evidence="10" type="ORF">GCM10007047_33650</name>
</gene>
<dbReference type="GO" id="GO:0005737">
    <property type="term" value="C:cytoplasm"/>
    <property type="evidence" value="ECO:0007669"/>
    <property type="project" value="UniProtKB-SubCell"/>
</dbReference>
<dbReference type="GO" id="GO:0006220">
    <property type="term" value="P:pyrimidine nucleotide metabolic process"/>
    <property type="evidence" value="ECO:0007669"/>
    <property type="project" value="UniProtKB-UniRule"/>
</dbReference>
<sequence length="220" mass="23669">MKHDFVIIAVDGGAASGKSSTSRLVAERLNLMHVDTGSHYRAVTYALMLDGVPSTDENAVAERLQTLPLDTVVEGGSARIALGGGIPTAEQLRSEAVNNAVSLYAAVPAVRQFLFDYQRFQAELARVNGFAGLIMEGRDIGSVIFPDATLRVFLEADSATRAQRRAAEGENDAIEARDKIDSSRKTAPLTCPEGAFRIDNSSLSLDQVVDLIESRVKNCE</sequence>
<evidence type="ECO:0000256" key="6">
    <source>
        <dbReference type="ARBA" id="ARBA00047615"/>
    </source>
</evidence>
<comment type="caution">
    <text evidence="10">The sequence shown here is derived from an EMBL/GenBank/DDBJ whole genome shotgun (WGS) entry which is preliminary data.</text>
</comment>
<proteinExistence type="inferred from homology"/>
<keyword evidence="8" id="KW-0963">Cytoplasm</keyword>
<keyword evidence="2 8" id="KW-0808">Transferase</keyword>